<dbReference type="InterPro" id="IPR043504">
    <property type="entry name" value="Peptidase_S1_PA_chymotrypsin"/>
</dbReference>
<dbReference type="PaxDb" id="55529-EKX33607"/>
<evidence type="ECO:0000259" key="6">
    <source>
        <dbReference type="PROSITE" id="PS50240"/>
    </source>
</evidence>
<dbReference type="AlphaFoldDB" id="L1IBY3"/>
<evidence type="ECO:0000256" key="1">
    <source>
        <dbReference type="ARBA" id="ARBA00004613"/>
    </source>
</evidence>
<dbReference type="PRINTS" id="PR00722">
    <property type="entry name" value="CHYMOTRYPSIN"/>
</dbReference>
<keyword evidence="2" id="KW-0964">Secreted</keyword>
<dbReference type="GO" id="GO:0004252">
    <property type="term" value="F:serine-type endopeptidase activity"/>
    <property type="evidence" value="ECO:0007669"/>
    <property type="project" value="InterPro"/>
</dbReference>
<dbReference type="GO" id="GO:0005615">
    <property type="term" value="C:extracellular space"/>
    <property type="evidence" value="ECO:0007669"/>
    <property type="project" value="TreeGrafter"/>
</dbReference>
<organism evidence="7">
    <name type="scientific">Guillardia theta (strain CCMP2712)</name>
    <name type="common">Cryptophyte</name>
    <dbReference type="NCBI Taxonomy" id="905079"/>
    <lineage>
        <taxon>Eukaryota</taxon>
        <taxon>Cryptophyceae</taxon>
        <taxon>Pyrenomonadales</taxon>
        <taxon>Geminigeraceae</taxon>
        <taxon>Guillardia</taxon>
    </lineage>
</organism>
<dbReference type="GO" id="GO:0006508">
    <property type="term" value="P:proteolysis"/>
    <property type="evidence" value="ECO:0007669"/>
    <property type="project" value="UniProtKB-KW"/>
</dbReference>
<evidence type="ECO:0000313" key="9">
    <source>
        <dbReference type="Proteomes" id="UP000011087"/>
    </source>
</evidence>
<sequence>MACKRIFHSRRVIEPIFLFSLGVFLCTDAKPAVIKAIPTTATEKSWFHSVSSAFEGLWPGQHNQDARIIGGTKVDGAYPWLVEFLPNSTTLCTAQIVSATWALSAVHCVVDWNTGTIMPASSARLIVGCNSNTLSTNCNRVQVKRFVPHPDFNATLLENDILLIEVSVDLSPLINNQFPKIDGLTTLPAGLLSPGNSIILAGFGVTANIQSGKPPEIPFALYEVSVPIATEQTCKNSNPSLATFASRWVWLCVDGEGQKDSCEGDSGGPAFFSVSNSAYIVGVLSMGSQLPLNAPLCATPGRYGVYTQISFYSDFLKSHIYDIQFQGTVSKGDRLISSSWPIFIFASVVVTTLLP</sequence>
<evidence type="ECO:0000256" key="4">
    <source>
        <dbReference type="ARBA" id="ARBA00022801"/>
    </source>
</evidence>
<evidence type="ECO:0000313" key="8">
    <source>
        <dbReference type="EnsemblProtists" id="EKX33607"/>
    </source>
</evidence>
<dbReference type="eggNOG" id="KOG3627">
    <property type="taxonomic scope" value="Eukaryota"/>
</dbReference>
<comment type="subcellular location">
    <subcellularLocation>
        <location evidence="1">Secreted</location>
    </subcellularLocation>
</comment>
<feature type="domain" description="Peptidase S1" evidence="6">
    <location>
        <begin position="68"/>
        <end position="321"/>
    </location>
</feature>
<dbReference type="CDD" id="cd00190">
    <property type="entry name" value="Tryp_SPc"/>
    <property type="match status" value="1"/>
</dbReference>
<gene>
    <name evidence="7" type="ORF">GUITHDRAFT_166408</name>
</gene>
<evidence type="ECO:0000256" key="2">
    <source>
        <dbReference type="ARBA" id="ARBA00022525"/>
    </source>
</evidence>
<keyword evidence="3" id="KW-0645">Protease</keyword>
<evidence type="ECO:0000256" key="5">
    <source>
        <dbReference type="SAM" id="SignalP"/>
    </source>
</evidence>
<dbReference type="OMA" id="GPYDDIQ"/>
<dbReference type="InterPro" id="IPR009003">
    <property type="entry name" value="Peptidase_S1_PA"/>
</dbReference>
<dbReference type="Pfam" id="PF00089">
    <property type="entry name" value="Trypsin"/>
    <property type="match status" value="1"/>
</dbReference>
<evidence type="ECO:0000313" key="7">
    <source>
        <dbReference type="EMBL" id="EKX33607.1"/>
    </source>
</evidence>
<dbReference type="RefSeq" id="XP_005820587.1">
    <property type="nucleotide sequence ID" value="XM_005820530.1"/>
</dbReference>
<dbReference type="InterPro" id="IPR001254">
    <property type="entry name" value="Trypsin_dom"/>
</dbReference>
<feature type="signal peptide" evidence="5">
    <location>
        <begin position="1"/>
        <end position="29"/>
    </location>
</feature>
<proteinExistence type="predicted"/>
<dbReference type="HOGENOM" id="CLU_781780_0_0_1"/>
<dbReference type="OrthoDB" id="6380398at2759"/>
<dbReference type="Proteomes" id="UP000011087">
    <property type="component" value="Unassembled WGS sequence"/>
</dbReference>
<accession>L1IBY3</accession>
<protein>
    <recommendedName>
        <fullName evidence="6">Peptidase S1 domain-containing protein</fullName>
    </recommendedName>
</protein>
<dbReference type="PROSITE" id="PS50240">
    <property type="entry name" value="TRYPSIN_DOM"/>
    <property type="match status" value="1"/>
</dbReference>
<dbReference type="EMBL" id="JH993135">
    <property type="protein sequence ID" value="EKX33607.1"/>
    <property type="molecule type" value="Genomic_DNA"/>
</dbReference>
<dbReference type="STRING" id="905079.L1IBY3"/>
<dbReference type="SUPFAM" id="SSF50494">
    <property type="entry name" value="Trypsin-like serine proteases"/>
    <property type="match status" value="1"/>
</dbReference>
<keyword evidence="4" id="KW-0378">Hydrolase</keyword>
<dbReference type="PANTHER" id="PTHR24264:SF65">
    <property type="entry name" value="SRCR DOMAIN-CONTAINING PROTEIN"/>
    <property type="match status" value="1"/>
</dbReference>
<dbReference type="GeneID" id="17290338"/>
<name>L1IBY3_GUITC</name>
<reference evidence="9" key="2">
    <citation type="submission" date="2012-11" db="EMBL/GenBank/DDBJ databases">
        <authorList>
            <person name="Kuo A."/>
            <person name="Curtis B.A."/>
            <person name="Tanifuji G."/>
            <person name="Burki F."/>
            <person name="Gruber A."/>
            <person name="Irimia M."/>
            <person name="Maruyama S."/>
            <person name="Arias M.C."/>
            <person name="Ball S.G."/>
            <person name="Gile G.H."/>
            <person name="Hirakawa Y."/>
            <person name="Hopkins J.F."/>
            <person name="Rensing S.A."/>
            <person name="Schmutz J."/>
            <person name="Symeonidi A."/>
            <person name="Elias M."/>
            <person name="Eveleigh R.J."/>
            <person name="Herman E.K."/>
            <person name="Klute M.J."/>
            <person name="Nakayama T."/>
            <person name="Obornik M."/>
            <person name="Reyes-Prieto A."/>
            <person name="Armbrust E.V."/>
            <person name="Aves S.J."/>
            <person name="Beiko R.G."/>
            <person name="Coutinho P."/>
            <person name="Dacks J.B."/>
            <person name="Durnford D.G."/>
            <person name="Fast N.M."/>
            <person name="Green B.R."/>
            <person name="Grisdale C."/>
            <person name="Hempe F."/>
            <person name="Henrissat B."/>
            <person name="Hoppner M.P."/>
            <person name="Ishida K.-I."/>
            <person name="Kim E."/>
            <person name="Koreny L."/>
            <person name="Kroth P.G."/>
            <person name="Liu Y."/>
            <person name="Malik S.-B."/>
            <person name="Maier U.G."/>
            <person name="McRose D."/>
            <person name="Mock T."/>
            <person name="Neilson J.A."/>
            <person name="Onodera N.T."/>
            <person name="Poole A.M."/>
            <person name="Pritham E.J."/>
            <person name="Richards T.A."/>
            <person name="Rocap G."/>
            <person name="Roy S.W."/>
            <person name="Sarai C."/>
            <person name="Schaack S."/>
            <person name="Shirato S."/>
            <person name="Slamovits C.H."/>
            <person name="Spencer D.F."/>
            <person name="Suzuki S."/>
            <person name="Worden A.Z."/>
            <person name="Zauner S."/>
            <person name="Barry K."/>
            <person name="Bell C."/>
            <person name="Bharti A.K."/>
            <person name="Crow J.A."/>
            <person name="Grimwood J."/>
            <person name="Kramer R."/>
            <person name="Lindquist E."/>
            <person name="Lucas S."/>
            <person name="Salamov A."/>
            <person name="McFadden G.I."/>
            <person name="Lane C.E."/>
            <person name="Keeling P.J."/>
            <person name="Gray M.W."/>
            <person name="Grigoriev I.V."/>
            <person name="Archibald J.M."/>
        </authorList>
    </citation>
    <scope>NUCLEOTIDE SEQUENCE</scope>
    <source>
        <strain evidence="9">CCMP2712</strain>
    </source>
</reference>
<dbReference type="Gene3D" id="2.40.10.10">
    <property type="entry name" value="Trypsin-like serine proteases"/>
    <property type="match status" value="1"/>
</dbReference>
<dbReference type="SMART" id="SM00020">
    <property type="entry name" value="Tryp_SPc"/>
    <property type="match status" value="1"/>
</dbReference>
<keyword evidence="9" id="KW-1185">Reference proteome</keyword>
<reference evidence="8" key="3">
    <citation type="submission" date="2016-03" db="UniProtKB">
        <authorList>
            <consortium name="EnsemblProtists"/>
        </authorList>
    </citation>
    <scope>IDENTIFICATION</scope>
</reference>
<keyword evidence="5" id="KW-0732">Signal</keyword>
<dbReference type="InterPro" id="IPR001314">
    <property type="entry name" value="Peptidase_S1A"/>
</dbReference>
<reference evidence="7 9" key="1">
    <citation type="journal article" date="2012" name="Nature">
        <title>Algal genomes reveal evolutionary mosaicism and the fate of nucleomorphs.</title>
        <authorList>
            <consortium name="DOE Joint Genome Institute"/>
            <person name="Curtis B.A."/>
            <person name="Tanifuji G."/>
            <person name="Burki F."/>
            <person name="Gruber A."/>
            <person name="Irimia M."/>
            <person name="Maruyama S."/>
            <person name="Arias M.C."/>
            <person name="Ball S.G."/>
            <person name="Gile G.H."/>
            <person name="Hirakawa Y."/>
            <person name="Hopkins J.F."/>
            <person name="Kuo A."/>
            <person name="Rensing S.A."/>
            <person name="Schmutz J."/>
            <person name="Symeonidi A."/>
            <person name="Elias M."/>
            <person name="Eveleigh R.J."/>
            <person name="Herman E.K."/>
            <person name="Klute M.J."/>
            <person name="Nakayama T."/>
            <person name="Obornik M."/>
            <person name="Reyes-Prieto A."/>
            <person name="Armbrust E.V."/>
            <person name="Aves S.J."/>
            <person name="Beiko R.G."/>
            <person name="Coutinho P."/>
            <person name="Dacks J.B."/>
            <person name="Durnford D.G."/>
            <person name="Fast N.M."/>
            <person name="Green B.R."/>
            <person name="Grisdale C.J."/>
            <person name="Hempel F."/>
            <person name="Henrissat B."/>
            <person name="Hoppner M.P."/>
            <person name="Ishida K."/>
            <person name="Kim E."/>
            <person name="Koreny L."/>
            <person name="Kroth P.G."/>
            <person name="Liu Y."/>
            <person name="Malik S.B."/>
            <person name="Maier U.G."/>
            <person name="McRose D."/>
            <person name="Mock T."/>
            <person name="Neilson J.A."/>
            <person name="Onodera N.T."/>
            <person name="Poole A.M."/>
            <person name="Pritham E.J."/>
            <person name="Richards T.A."/>
            <person name="Rocap G."/>
            <person name="Roy S.W."/>
            <person name="Sarai C."/>
            <person name="Schaack S."/>
            <person name="Shirato S."/>
            <person name="Slamovits C.H."/>
            <person name="Spencer D.F."/>
            <person name="Suzuki S."/>
            <person name="Worden A.Z."/>
            <person name="Zauner S."/>
            <person name="Barry K."/>
            <person name="Bell C."/>
            <person name="Bharti A.K."/>
            <person name="Crow J.A."/>
            <person name="Grimwood J."/>
            <person name="Kramer R."/>
            <person name="Lindquist E."/>
            <person name="Lucas S."/>
            <person name="Salamov A."/>
            <person name="McFadden G.I."/>
            <person name="Lane C.E."/>
            <person name="Keeling P.J."/>
            <person name="Gray M.W."/>
            <person name="Grigoriev I.V."/>
            <person name="Archibald J.M."/>
        </authorList>
    </citation>
    <scope>NUCLEOTIDE SEQUENCE</scope>
    <source>
        <strain evidence="7 9">CCMP2712</strain>
    </source>
</reference>
<dbReference type="PANTHER" id="PTHR24264">
    <property type="entry name" value="TRYPSIN-RELATED"/>
    <property type="match status" value="1"/>
</dbReference>
<dbReference type="InterPro" id="IPR050127">
    <property type="entry name" value="Serine_Proteases_S1"/>
</dbReference>
<dbReference type="KEGG" id="gtt:GUITHDRAFT_166408"/>
<dbReference type="EnsemblProtists" id="EKX33607">
    <property type="protein sequence ID" value="EKX33607"/>
    <property type="gene ID" value="GUITHDRAFT_166408"/>
</dbReference>
<feature type="chain" id="PRO_5008769844" description="Peptidase S1 domain-containing protein" evidence="5">
    <location>
        <begin position="30"/>
        <end position="355"/>
    </location>
</feature>
<evidence type="ECO:0000256" key="3">
    <source>
        <dbReference type="ARBA" id="ARBA00022670"/>
    </source>
</evidence>